<dbReference type="AlphaFoldDB" id="A8LP92"/>
<dbReference type="EMBL" id="CP000830">
    <property type="protein sequence ID" value="ABV95157.1"/>
    <property type="molecule type" value="Genomic_DNA"/>
</dbReference>
<protein>
    <recommendedName>
        <fullName evidence="3">Porin</fullName>
    </recommendedName>
</protein>
<name>A8LP92_DINSH</name>
<dbReference type="HOGENOM" id="CLU_450366_0_0_5"/>
<dbReference type="Proteomes" id="UP000006833">
    <property type="component" value="Chromosome"/>
</dbReference>
<reference evidence="2" key="1">
    <citation type="journal article" date="2010" name="ISME J.">
        <title>The complete genome sequence of the algal symbiont Dinoroseobacter shibae: a hitchhiker's guide to life in the sea.</title>
        <authorList>
            <person name="Wagner-Dobler I."/>
            <person name="Ballhausen B."/>
            <person name="Berger M."/>
            <person name="Brinkhoff T."/>
            <person name="Buchholz I."/>
            <person name="Bunk B."/>
            <person name="Cypionka H."/>
            <person name="Daniel R."/>
            <person name="Drepper T."/>
            <person name="Gerdts G."/>
            <person name="Hahnke S."/>
            <person name="Han C."/>
            <person name="Jahn D."/>
            <person name="Kalhoefer D."/>
            <person name="Kiss H."/>
            <person name="Klenk H.P."/>
            <person name="Kyrpides N."/>
            <person name="Liebl W."/>
            <person name="Liesegang H."/>
            <person name="Meincke L."/>
            <person name="Pati A."/>
            <person name="Petersen J."/>
            <person name="Piekarski T."/>
            <person name="Pommerenke C."/>
            <person name="Pradella S."/>
            <person name="Pukall R."/>
            <person name="Rabus R."/>
            <person name="Stackebrandt E."/>
            <person name="Thole S."/>
            <person name="Thompson L."/>
            <person name="Tielen P."/>
            <person name="Tomasch J."/>
            <person name="von Jan M."/>
            <person name="Wanphrut N."/>
            <person name="Wichels A."/>
            <person name="Zech H."/>
            <person name="Simon M."/>
        </authorList>
    </citation>
    <scope>NUCLEOTIDE SEQUENCE [LARGE SCALE GENOMIC DNA]</scope>
    <source>
        <strain evidence="2">DSM 16493 / NCIMB 14021 / DFL 12</strain>
    </source>
</reference>
<organism evidence="1 2">
    <name type="scientific">Dinoroseobacter shibae (strain DSM 16493 / NCIMB 14021 / DFL 12)</name>
    <dbReference type="NCBI Taxonomy" id="398580"/>
    <lineage>
        <taxon>Bacteria</taxon>
        <taxon>Pseudomonadati</taxon>
        <taxon>Pseudomonadota</taxon>
        <taxon>Alphaproteobacteria</taxon>
        <taxon>Rhodobacterales</taxon>
        <taxon>Roseobacteraceae</taxon>
        <taxon>Dinoroseobacter</taxon>
    </lineage>
</organism>
<accession>A8LP92</accession>
<evidence type="ECO:0008006" key="3">
    <source>
        <dbReference type="Google" id="ProtNLM"/>
    </source>
</evidence>
<dbReference type="KEGG" id="dsh:Dshi_3424"/>
<proteinExistence type="predicted"/>
<keyword evidence="2" id="KW-1185">Reference proteome</keyword>
<dbReference type="STRING" id="398580.Dshi_3424"/>
<evidence type="ECO:0000313" key="2">
    <source>
        <dbReference type="Proteomes" id="UP000006833"/>
    </source>
</evidence>
<dbReference type="eggNOG" id="COG3203">
    <property type="taxonomic scope" value="Bacteria"/>
</dbReference>
<evidence type="ECO:0000313" key="1">
    <source>
        <dbReference type="EMBL" id="ABV95157.1"/>
    </source>
</evidence>
<sequence length="606" mass="66529">MTAQERVAATPLGTLERGGFAVLELDQVFPLSRLLVEIDGDEVLEPLSLDREFLIVPIPENLRGTRHELVLFRTVPGTQVEIERWSFQTFAQGQVDFGSTVDLDAGVRRTEDGETDQFATLNGALDFDLGLGAFTGELNFLWDRNAFGDDESELFVDSYFLQFRQQLDFADLFLKVGTHFIENDTLVMDESQRRGVSVTLGDPTETQRARVFALQASSSVDDQNISGLEDPDDLVFGAEAAFFPVPGSIFKLSLAAQEGKALLGPSAFPGEGSAAGVAVSGGIGPSPLTYEILARTSEWTDVFGRITGTSYQAELSYTLLPVDDPRALEVSIRHFRTSADYFSALDPEFIPGLQGNGVTVSWFGPAVQWSLEASRAKTNTDGLRTRERDKITAVSFDAVYDPGVFTGGFLLGTTFGFSAAYSQQERIRSPFSGAAPQDNQQVSLQFNIDQQRARTAWGVAYSYEIYDDETPTDFDEELQRIDAIYAYTPSEEVTAIAAAGYQYIDAFGDISESAELVLSLDYEFVPNQWSVVLEAGLTESDGPIGADGQFGRAEVAYEFAPENEIYLGMLYGAGTTVLPFAENDGWAVVAGIRLEFDLFSRYRDQF</sequence>
<gene>
    <name evidence="1" type="ordered locus">Dshi_3424</name>
</gene>